<evidence type="ECO:0000313" key="1">
    <source>
        <dbReference type="EMBL" id="CAG8470626.1"/>
    </source>
</evidence>
<name>A0ACA9KGK2_9GLOM</name>
<evidence type="ECO:0000313" key="2">
    <source>
        <dbReference type="Proteomes" id="UP000789366"/>
    </source>
</evidence>
<comment type="caution">
    <text evidence="1">The sequence shown here is derived from an EMBL/GenBank/DDBJ whole genome shotgun (WGS) entry which is preliminary data.</text>
</comment>
<accession>A0ACA9KGK2</accession>
<proteinExistence type="predicted"/>
<reference evidence="1" key="1">
    <citation type="submission" date="2021-06" db="EMBL/GenBank/DDBJ databases">
        <authorList>
            <person name="Kallberg Y."/>
            <person name="Tangrot J."/>
            <person name="Rosling A."/>
        </authorList>
    </citation>
    <scope>NUCLEOTIDE SEQUENCE</scope>
    <source>
        <strain evidence="1">28 12/20/2015</strain>
    </source>
</reference>
<gene>
    <name evidence="1" type="ORF">SPELUC_LOCUS1678</name>
</gene>
<dbReference type="Proteomes" id="UP000789366">
    <property type="component" value="Unassembled WGS sequence"/>
</dbReference>
<dbReference type="EMBL" id="CAJVPW010000952">
    <property type="protein sequence ID" value="CAG8470626.1"/>
    <property type="molecule type" value="Genomic_DNA"/>
</dbReference>
<organism evidence="1 2">
    <name type="scientific">Cetraspora pellucida</name>
    <dbReference type="NCBI Taxonomy" id="1433469"/>
    <lineage>
        <taxon>Eukaryota</taxon>
        <taxon>Fungi</taxon>
        <taxon>Fungi incertae sedis</taxon>
        <taxon>Mucoromycota</taxon>
        <taxon>Glomeromycotina</taxon>
        <taxon>Glomeromycetes</taxon>
        <taxon>Diversisporales</taxon>
        <taxon>Gigasporaceae</taxon>
        <taxon>Cetraspora</taxon>
    </lineage>
</organism>
<sequence length="138" mass="16014">MTFYKDISSPGFALPLQTQGKRWTGFYHSQTKKAGNRYAAKCSYCLIELVDKPERLHQHVLHCSDWPLSERTKYLQKITSENLISRKCSNDHLDNEENDSSTEPTIYNNDNPQELSNPQELPTPRQNTITNWCIRPLS</sequence>
<protein>
    <submittedName>
        <fullName evidence="1">2523_t:CDS:1</fullName>
    </submittedName>
</protein>
<keyword evidence="2" id="KW-1185">Reference proteome</keyword>